<feature type="active site" description="Nucleophile" evidence="4">
    <location>
        <position position="43"/>
    </location>
</feature>
<protein>
    <submittedName>
        <fullName evidence="6">Patatin phospholipase</fullName>
    </submittedName>
</protein>
<name>A0A1I1LSD3_9BACT</name>
<evidence type="ECO:0000313" key="7">
    <source>
        <dbReference type="Proteomes" id="UP000199514"/>
    </source>
</evidence>
<dbReference type="CDD" id="cd07209">
    <property type="entry name" value="Pat_hypo_Ecoli_Z1214_like"/>
    <property type="match status" value="1"/>
</dbReference>
<evidence type="ECO:0000256" key="3">
    <source>
        <dbReference type="ARBA" id="ARBA00023098"/>
    </source>
</evidence>
<dbReference type="OrthoDB" id="2339873at2"/>
<dbReference type="PANTHER" id="PTHR14226:SF57">
    <property type="entry name" value="BLR7027 PROTEIN"/>
    <property type="match status" value="1"/>
</dbReference>
<keyword evidence="2 4" id="KW-0442">Lipid degradation</keyword>
<reference evidence="6 7" key="1">
    <citation type="submission" date="2016-10" db="EMBL/GenBank/DDBJ databases">
        <authorList>
            <person name="de Groot N.N."/>
        </authorList>
    </citation>
    <scope>NUCLEOTIDE SEQUENCE [LARGE SCALE GENOMIC DNA]</scope>
    <source>
        <strain evidence="6 7">DSM 6793</strain>
    </source>
</reference>
<keyword evidence="1 4" id="KW-0378">Hydrolase</keyword>
<feature type="short sequence motif" description="GXSXG" evidence="4">
    <location>
        <begin position="41"/>
        <end position="45"/>
    </location>
</feature>
<dbReference type="EMBL" id="FOLE01000009">
    <property type="protein sequence ID" value="SFC76147.1"/>
    <property type="molecule type" value="Genomic_DNA"/>
</dbReference>
<evidence type="ECO:0000256" key="2">
    <source>
        <dbReference type="ARBA" id="ARBA00022963"/>
    </source>
</evidence>
<proteinExistence type="predicted"/>
<dbReference type="SUPFAM" id="SSF52151">
    <property type="entry name" value="FabD/lysophospholipase-like"/>
    <property type="match status" value="1"/>
</dbReference>
<feature type="short sequence motif" description="GXGXXG" evidence="4">
    <location>
        <begin position="13"/>
        <end position="18"/>
    </location>
</feature>
<dbReference type="Gene3D" id="3.40.1090.10">
    <property type="entry name" value="Cytosolic phospholipase A2 catalytic domain"/>
    <property type="match status" value="2"/>
</dbReference>
<dbReference type="AlphaFoldDB" id="A0A1I1LSD3"/>
<dbReference type="STRING" id="927664.SAMN05421780_109118"/>
<evidence type="ECO:0000256" key="1">
    <source>
        <dbReference type="ARBA" id="ARBA00022801"/>
    </source>
</evidence>
<feature type="domain" description="PNPLA" evidence="5">
    <location>
        <begin position="9"/>
        <end position="197"/>
    </location>
</feature>
<dbReference type="GO" id="GO:0016787">
    <property type="term" value="F:hydrolase activity"/>
    <property type="evidence" value="ECO:0007669"/>
    <property type="project" value="UniProtKB-UniRule"/>
</dbReference>
<dbReference type="Proteomes" id="UP000199514">
    <property type="component" value="Unassembled WGS sequence"/>
</dbReference>
<accession>A0A1I1LSD3</accession>
<dbReference type="GO" id="GO:0016042">
    <property type="term" value="P:lipid catabolic process"/>
    <property type="evidence" value="ECO:0007669"/>
    <property type="project" value="UniProtKB-UniRule"/>
</dbReference>
<keyword evidence="3 4" id="KW-0443">Lipid metabolism</keyword>
<organism evidence="6 7">
    <name type="scientific">Flexibacter flexilis DSM 6793</name>
    <dbReference type="NCBI Taxonomy" id="927664"/>
    <lineage>
        <taxon>Bacteria</taxon>
        <taxon>Pseudomonadati</taxon>
        <taxon>Bacteroidota</taxon>
        <taxon>Cytophagia</taxon>
        <taxon>Cytophagales</taxon>
        <taxon>Flexibacteraceae</taxon>
        <taxon>Flexibacter</taxon>
    </lineage>
</organism>
<dbReference type="PANTHER" id="PTHR14226">
    <property type="entry name" value="NEUROPATHY TARGET ESTERASE/SWISS CHEESE D.MELANOGASTER"/>
    <property type="match status" value="1"/>
</dbReference>
<sequence length="339" mass="37713">MAKTIKTGLVLQGGGALGAYQWGAIKAFEEQSSFDPCIVTGVSIGAINAAVYLSGGVEALDTLWTTIQMRVNPFLPQSWQAKESKIANPNMYYINPFFLASPLTALNIYDLAPFWGLLEKLIDIQKLNSLETKLVVEAVNVETGDLVPFSNHDKDGISLDKIVASMSIPPNFPAVKVDNNYYWDGGLFANMPLAPAINYLEAIEGHNIERELLIINLFRKNAAMPTNIDQISNRIKELMFESKLALDNRTFAAMDSYIDLIHKIDAVLPADSPIKQEPAYQKLMNHKKINKHTVLQYEAEGVEGTDDFTPAAMNLRFRTGYRDALTTLSQKNQLSYSFI</sequence>
<feature type="short sequence motif" description="DGA/G" evidence="4">
    <location>
        <begin position="184"/>
        <end position="186"/>
    </location>
</feature>
<keyword evidence="7" id="KW-1185">Reference proteome</keyword>
<dbReference type="PROSITE" id="PS51635">
    <property type="entry name" value="PNPLA"/>
    <property type="match status" value="1"/>
</dbReference>
<feature type="active site" description="Proton acceptor" evidence="4">
    <location>
        <position position="184"/>
    </location>
</feature>
<dbReference type="InterPro" id="IPR002641">
    <property type="entry name" value="PNPLA_dom"/>
</dbReference>
<dbReference type="RefSeq" id="WP_091514674.1">
    <property type="nucleotide sequence ID" value="NZ_FOLE01000009.1"/>
</dbReference>
<dbReference type="Pfam" id="PF01734">
    <property type="entry name" value="Patatin"/>
    <property type="match status" value="1"/>
</dbReference>
<evidence type="ECO:0000259" key="5">
    <source>
        <dbReference type="PROSITE" id="PS51635"/>
    </source>
</evidence>
<evidence type="ECO:0000313" key="6">
    <source>
        <dbReference type="EMBL" id="SFC76147.1"/>
    </source>
</evidence>
<evidence type="ECO:0000256" key="4">
    <source>
        <dbReference type="PROSITE-ProRule" id="PRU01161"/>
    </source>
</evidence>
<gene>
    <name evidence="6" type="ORF">SAMN05421780_109118</name>
</gene>
<dbReference type="InterPro" id="IPR050301">
    <property type="entry name" value="NTE"/>
</dbReference>
<dbReference type="InterPro" id="IPR016035">
    <property type="entry name" value="Acyl_Trfase/lysoPLipase"/>
</dbReference>